<feature type="compositionally biased region" description="Basic and acidic residues" evidence="1">
    <location>
        <begin position="1"/>
        <end position="11"/>
    </location>
</feature>
<dbReference type="SUPFAM" id="SSF50952">
    <property type="entry name" value="Soluble quinoprotein glucose dehydrogenase"/>
    <property type="match status" value="1"/>
</dbReference>
<keyword evidence="7" id="KW-1185">Reference proteome</keyword>
<name>S3BZN0_OPHP1</name>
<protein>
    <submittedName>
        <fullName evidence="6">Cellular morphogenesis protein</fullName>
    </submittedName>
</protein>
<dbReference type="VEuPathDB" id="FungiDB:F503_03136"/>
<dbReference type="EMBL" id="KE148152">
    <property type="protein sequence ID" value="EPE06709.1"/>
    <property type="molecule type" value="Genomic_DNA"/>
</dbReference>
<dbReference type="SUPFAM" id="SSF50965">
    <property type="entry name" value="Galactose oxidase, central domain"/>
    <property type="match status" value="1"/>
</dbReference>
<dbReference type="InterPro" id="IPR048265">
    <property type="entry name" value="Rax2-like_third"/>
</dbReference>
<evidence type="ECO:0000256" key="2">
    <source>
        <dbReference type="SAM" id="Phobius"/>
    </source>
</evidence>
<evidence type="ECO:0000259" key="3">
    <source>
        <dbReference type="Pfam" id="PF12768"/>
    </source>
</evidence>
<dbReference type="Proteomes" id="UP000016923">
    <property type="component" value="Unassembled WGS sequence"/>
</dbReference>
<dbReference type="Pfam" id="PF20843">
    <property type="entry name" value="Rax2_3"/>
    <property type="match status" value="1"/>
</dbReference>
<dbReference type="OMA" id="NMYTPGC"/>
<dbReference type="InterPro" id="IPR024982">
    <property type="entry name" value="Rax2-like_C"/>
</dbReference>
<dbReference type="HOGENOM" id="CLU_005863_0_0_1"/>
<evidence type="ECO:0000259" key="5">
    <source>
        <dbReference type="Pfam" id="PF20843"/>
    </source>
</evidence>
<dbReference type="PANTHER" id="PTHR31778:SF2">
    <property type="entry name" value="BUD SITE SELECTION PROTEIN RAX2"/>
    <property type="match status" value="1"/>
</dbReference>
<gene>
    <name evidence="6" type="ORF">F503_03136</name>
</gene>
<dbReference type="Pfam" id="PF12768">
    <property type="entry name" value="Rax2"/>
    <property type="match status" value="1"/>
</dbReference>
<evidence type="ECO:0000259" key="4">
    <source>
        <dbReference type="Pfam" id="PF20842"/>
    </source>
</evidence>
<feature type="region of interest" description="Disordered" evidence="1">
    <location>
        <begin position="1"/>
        <end position="47"/>
    </location>
</feature>
<keyword evidence="2" id="KW-0812">Transmembrane</keyword>
<dbReference type="STRING" id="1262450.S3BZN0"/>
<evidence type="ECO:0000313" key="7">
    <source>
        <dbReference type="Proteomes" id="UP000016923"/>
    </source>
</evidence>
<dbReference type="PANTHER" id="PTHR31778">
    <property type="entry name" value="BUD SITE SELECTION PROTEIN RAX2"/>
    <property type="match status" value="1"/>
</dbReference>
<feature type="transmembrane region" description="Helical" evidence="2">
    <location>
        <begin position="1224"/>
        <end position="1249"/>
    </location>
</feature>
<keyword evidence="2" id="KW-0472">Membrane</keyword>
<accession>S3BZN0</accession>
<evidence type="ECO:0000256" key="1">
    <source>
        <dbReference type="SAM" id="MobiDB-lite"/>
    </source>
</evidence>
<dbReference type="InterPro" id="IPR011043">
    <property type="entry name" value="Gal_Oxase/kelch_b-propeller"/>
</dbReference>
<dbReference type="OrthoDB" id="2503993at2759"/>
<dbReference type="InterPro" id="IPR048266">
    <property type="entry name" value="Rax2-like_second"/>
</dbReference>
<sequence>MNRVDDTDITTHSHRHHHDNMRISPRRRSGAVASDSPMCRRTSTSSSSLISTMSGTMASLLALAAVAPSPANAFNFTPVSSANLDLSSLGSIGIVGNFTGVSLFQFEEQSQNSIAANGSEGLLARLPNSAFANVLTTDASIMSMCSFSQDNGTDASVVLGGNFTSLGSQEATGIALFNPYTSTVTPMPGLSGQVNAVLCDEDTNSIFVGGNFIGLNSTNAIRWDGSSGWTALPFAGFNGPVNSIVKASNGNIIFGGSFTGLGNASTPTEQDEQVINIASANITATGSSTATGFSDPSNIVCKTNDTDGQGESWLLQDDTPGSWQASFGFGFQPSKLRLWNTHQDGRGTKTFRFTALPLGGIMNFTYIDPSTGSNTTCTSECPLANSTSDGFQDFLFVNNVGMNAFRVDISDWYGSGGGLDGIELFQNDIFAYAINGFNEPTCAVSASEVSSSSKTGPWTVSPSLSSSSEYLTAQLSSPISSSDASVVFSPDIRQSGNYTVNMYTPGCIQDDTCATRGQVNITVSMVEGQEPTSVQLYQTNNFDKYDQIYFGSVDEPSGSFRPTVTLTPLSGQTLDNLTVVAQRVGFTLLNSTGGLNGLYEYDPALTSVNTSDFSSSTFDTLGSDFSSSSVVTALATGGDITYIAGNFTSTTANNIVSVNAQNSSVDTLSASLNRGVSSMILNGTKLFVGGTFTATEDGSVTDLNRVAVYDTSANTWSPLGAGVDGPVAKVVAMTMNITSNTPEFVVAFTGSFSSLLAYNGNAAVTVDGFAIWVPSQKSWLQQVNGSIASIDGILLSSLLDVPGVDGALYGGSLSYSQVGANGAVTLTDAGVGSFGVDVLPLATTTASAASTTATAASAKAKRDTLAGSSIAGVITGLFDTSNSRNKTILAGHFTANSTSGSLIQNLLIIDNKNDAAATGIDSGDSVMDESSTFTTLAVTGDTLFAGGNVTGKINGNTINGIVSYNIASDSFNTQPPSLNGGNGTVTSIRIRPSTSDVYVGGTFATAGSLGCPGVCLFSTSAGQWNRPGTNLGTSTVNTMLWTTSSTLVAGGSLIVNNTVTTVLAQYYASSQVWDTFVGGTDVIPGPVDILSLGSSDGSQLWISGTATNGSLYLMKYDGKTWTDALGASGASLASGTNIRSLQVFSVTSNHDSTALLDDNQVLMLTGKIVIAGFGTASAAVFDGKTFVPYALTSSNTNDNSGSIASIFVENSDFFTTKTRKHLPLVAVVLIGLGISLVLMLAIVAAGLLLDRIRKKRQGYVQAPTTYAGDMSHIPPQELLENLGRAQPDVPRV</sequence>
<dbReference type="InterPro" id="IPR011041">
    <property type="entry name" value="Quinoprot_gluc/sorb_DH_b-prop"/>
</dbReference>
<keyword evidence="2" id="KW-1133">Transmembrane helix</keyword>
<organism evidence="6 7">
    <name type="scientific">Ophiostoma piceae (strain UAMH 11346)</name>
    <name type="common">Sap stain fungus</name>
    <dbReference type="NCBI Taxonomy" id="1262450"/>
    <lineage>
        <taxon>Eukaryota</taxon>
        <taxon>Fungi</taxon>
        <taxon>Dikarya</taxon>
        <taxon>Ascomycota</taxon>
        <taxon>Pezizomycotina</taxon>
        <taxon>Sordariomycetes</taxon>
        <taxon>Sordariomycetidae</taxon>
        <taxon>Ophiostomatales</taxon>
        <taxon>Ophiostomataceae</taxon>
        <taxon>Ophiostoma</taxon>
    </lineage>
</organism>
<feature type="domain" description="Rax2-like third" evidence="5">
    <location>
        <begin position="430"/>
        <end position="588"/>
    </location>
</feature>
<feature type="compositionally biased region" description="Basic residues" evidence="1">
    <location>
        <begin position="12"/>
        <end position="29"/>
    </location>
</feature>
<reference evidence="6 7" key="1">
    <citation type="journal article" date="2013" name="BMC Genomics">
        <title>The genome and transcriptome of the pine saprophyte Ophiostoma piceae, and a comparison with the bark beetle-associated pine pathogen Grosmannia clavigera.</title>
        <authorList>
            <person name="Haridas S."/>
            <person name="Wang Y."/>
            <person name="Lim L."/>
            <person name="Massoumi Alamouti S."/>
            <person name="Jackman S."/>
            <person name="Docking R."/>
            <person name="Robertson G."/>
            <person name="Birol I."/>
            <person name="Bohlmann J."/>
            <person name="Breuil C."/>
        </authorList>
    </citation>
    <scope>NUCLEOTIDE SEQUENCE [LARGE SCALE GENOMIC DNA]</scope>
    <source>
        <strain evidence="6 7">UAMH 11346</strain>
    </source>
</reference>
<proteinExistence type="predicted"/>
<feature type="domain" description="Rax2-like second" evidence="4">
    <location>
        <begin position="270"/>
        <end position="419"/>
    </location>
</feature>
<dbReference type="Pfam" id="PF20842">
    <property type="entry name" value="Rax2_2"/>
    <property type="match status" value="1"/>
</dbReference>
<feature type="domain" description="Rax2-like C-terminal" evidence="3">
    <location>
        <begin position="961"/>
        <end position="1216"/>
    </location>
</feature>
<dbReference type="GO" id="GO:1902929">
    <property type="term" value="C:plasma membrane of growing cell tip"/>
    <property type="evidence" value="ECO:0007669"/>
    <property type="project" value="TreeGrafter"/>
</dbReference>
<evidence type="ECO:0000313" key="6">
    <source>
        <dbReference type="EMBL" id="EPE06709.1"/>
    </source>
</evidence>
<dbReference type="eggNOG" id="ENOG502QQZD">
    <property type="taxonomic scope" value="Eukaryota"/>
</dbReference>